<feature type="domain" description="tRNA ligase kinase" evidence="4">
    <location>
        <begin position="441"/>
        <end position="598"/>
    </location>
</feature>
<dbReference type="Gene3D" id="3.40.50.300">
    <property type="entry name" value="P-loop containing nucleotide triphosphate hydrolases"/>
    <property type="match status" value="1"/>
</dbReference>
<evidence type="ECO:0000256" key="2">
    <source>
        <dbReference type="PIRSR" id="PIRSR019634-50"/>
    </source>
</evidence>
<gene>
    <name evidence="6" type="primary">Mo00435</name>
    <name evidence="6" type="ORF">E5Q_00435</name>
</gene>
<reference evidence="6 7" key="2">
    <citation type="journal article" date="2012" name="Open Biol.">
        <title>Characteristics of nucleosomes and linker DNA regions on the genome of the basidiomycete Mixia osmundae revealed by mono- and dinucleosome mapping.</title>
        <authorList>
            <person name="Nishida H."/>
            <person name="Kondo S."/>
            <person name="Matsumoto T."/>
            <person name="Suzuki Y."/>
            <person name="Yoshikawa H."/>
            <person name="Taylor T.D."/>
            <person name="Sugiyama J."/>
        </authorList>
    </citation>
    <scope>NUCLEOTIDE SEQUENCE [LARGE SCALE GENOMIC DNA]</scope>
    <source>
        <strain evidence="7">CBS 9802 / IAM 14324 / JCM 22182 / KY 12970</strain>
    </source>
</reference>
<evidence type="ECO:0000256" key="1">
    <source>
        <dbReference type="PIRNR" id="PIRNR019634"/>
    </source>
</evidence>
<keyword evidence="1" id="KW-0436">Ligase</keyword>
<evidence type="ECO:0000259" key="4">
    <source>
        <dbReference type="Pfam" id="PF08303"/>
    </source>
</evidence>
<dbReference type="InterPro" id="IPR012387">
    <property type="entry name" value="Trl1_fun"/>
</dbReference>
<dbReference type="InParanoid" id="G7DTE2"/>
<accession>G7DTE2</accession>
<dbReference type="EC" id="6.5.1.3" evidence="1"/>
<evidence type="ECO:0000259" key="3">
    <source>
        <dbReference type="Pfam" id="PF08302"/>
    </source>
</evidence>
<reference evidence="6 7" key="1">
    <citation type="journal article" date="2011" name="J. Gen. Appl. Microbiol.">
        <title>Draft genome sequencing of the enigmatic basidiomycete Mixia osmundae.</title>
        <authorList>
            <person name="Nishida H."/>
            <person name="Nagatsuka Y."/>
            <person name="Sugiyama J."/>
        </authorList>
    </citation>
    <scope>NUCLEOTIDE SEQUENCE [LARGE SCALE GENOMIC DNA]</scope>
    <source>
        <strain evidence="7">CBS 9802 / IAM 14324 / JCM 22182 / KY 12970</strain>
    </source>
</reference>
<dbReference type="RefSeq" id="XP_014571439.1">
    <property type="nucleotide sequence ID" value="XM_014715953.1"/>
</dbReference>
<feature type="domain" description="tRNA ligase phosphodiesterase" evidence="3">
    <location>
        <begin position="679"/>
        <end position="813"/>
    </location>
</feature>
<dbReference type="Proteomes" id="UP000009131">
    <property type="component" value="Unassembled WGS sequence"/>
</dbReference>
<proteinExistence type="inferred from homology"/>
<dbReference type="InterPro" id="IPR027417">
    <property type="entry name" value="P-loop_NTPase"/>
</dbReference>
<feature type="domain" description="T4 RNA ligase 1-like N-terminal" evidence="5">
    <location>
        <begin position="75"/>
        <end position="324"/>
    </location>
</feature>
<dbReference type="Pfam" id="PF08303">
    <property type="entry name" value="tRNA_lig_kinase"/>
    <property type="match status" value="1"/>
</dbReference>
<dbReference type="AlphaFoldDB" id="G7DTE2"/>
<feature type="active site" description="N6-AMP-lysine intermediate" evidence="2">
    <location>
        <position position="136"/>
    </location>
</feature>
<keyword evidence="1" id="KW-0819">tRNA processing</keyword>
<dbReference type="OMA" id="MHERNER"/>
<dbReference type="GO" id="GO:0006388">
    <property type="term" value="P:tRNA splicing, via endonucleolytic cleavage and ligation"/>
    <property type="evidence" value="ECO:0007669"/>
    <property type="project" value="UniProtKB-UniRule"/>
</dbReference>
<dbReference type="GO" id="GO:0005634">
    <property type="term" value="C:nucleus"/>
    <property type="evidence" value="ECO:0007669"/>
    <property type="project" value="TreeGrafter"/>
</dbReference>
<organism evidence="6 7">
    <name type="scientific">Mixia osmundae (strain CBS 9802 / IAM 14324 / JCM 22182 / KY 12970)</name>
    <dbReference type="NCBI Taxonomy" id="764103"/>
    <lineage>
        <taxon>Eukaryota</taxon>
        <taxon>Fungi</taxon>
        <taxon>Dikarya</taxon>
        <taxon>Basidiomycota</taxon>
        <taxon>Pucciniomycotina</taxon>
        <taxon>Mixiomycetes</taxon>
        <taxon>Mixiales</taxon>
        <taxon>Mixiaceae</taxon>
        <taxon>Mixia</taxon>
    </lineage>
</organism>
<dbReference type="eggNOG" id="ENOG502QQB9">
    <property type="taxonomic scope" value="Eukaryota"/>
</dbReference>
<dbReference type="Pfam" id="PF09511">
    <property type="entry name" value="RNA_lig_T4_1"/>
    <property type="match status" value="1"/>
</dbReference>
<dbReference type="InterPro" id="IPR015965">
    <property type="entry name" value="tRNA_lig_PDEase"/>
</dbReference>
<dbReference type="EMBL" id="BABT02000025">
    <property type="protein sequence ID" value="GAA93789.1"/>
    <property type="molecule type" value="Genomic_DNA"/>
</dbReference>
<dbReference type="Pfam" id="PF08302">
    <property type="entry name" value="tRNA_lig_CPD"/>
    <property type="match status" value="1"/>
</dbReference>
<dbReference type="InterPro" id="IPR019039">
    <property type="entry name" value="T4-Rnl1-like_N"/>
</dbReference>
<evidence type="ECO:0000259" key="5">
    <source>
        <dbReference type="Pfam" id="PF09511"/>
    </source>
</evidence>
<dbReference type="PANTHER" id="PTHR32004">
    <property type="entry name" value="TRNA LIGASE"/>
    <property type="match status" value="1"/>
</dbReference>
<dbReference type="GO" id="GO:0005524">
    <property type="term" value="F:ATP binding"/>
    <property type="evidence" value="ECO:0007669"/>
    <property type="project" value="UniProtKB-UniRule"/>
</dbReference>
<dbReference type="GO" id="GO:0051730">
    <property type="term" value="F:GTP-dependent polyribonucleotide 5'-hydroxyl-kinase activity"/>
    <property type="evidence" value="ECO:0007669"/>
    <property type="project" value="InterPro"/>
</dbReference>
<dbReference type="SUPFAM" id="SSF52540">
    <property type="entry name" value="P-loop containing nucleoside triphosphate hydrolases"/>
    <property type="match status" value="1"/>
</dbReference>
<dbReference type="PANTHER" id="PTHR32004:SF1">
    <property type="entry name" value="TRNA LIGASE"/>
    <property type="match status" value="1"/>
</dbReference>
<protein>
    <recommendedName>
        <fullName evidence="1">tRNA ligase</fullName>
        <ecNumber evidence="1">6.5.1.3</ecNumber>
    </recommendedName>
</protein>
<evidence type="ECO:0000313" key="7">
    <source>
        <dbReference type="Proteomes" id="UP000009131"/>
    </source>
</evidence>
<dbReference type="GO" id="GO:0008081">
    <property type="term" value="F:phosphoric diester hydrolase activity"/>
    <property type="evidence" value="ECO:0007669"/>
    <property type="project" value="InterPro"/>
</dbReference>
<comment type="catalytic activity">
    <reaction evidence="1">
        <text>ATP + (ribonucleotide)n-3'-hydroxyl + 5'-phospho-(ribonucleotide)m = (ribonucleotide)n+m + AMP + diphosphate.</text>
        <dbReference type="EC" id="6.5.1.3"/>
    </reaction>
</comment>
<sequence length="830" mass="93522">MLNPCLSDDEQSAVQELVQKLLPYADLDNKQRALLRPTAYRVRCISKGKQKEHRLSSWKVAEHAYRSEKLDIPTKARGLFTEQIESDEPGRPRASTSQHRIVLRGYDKFFNVGELPSTKWDNLPEYAGAPFYLTLKSNGCIIFISALDQDSLIVSSKHAIDDSDAKVEKSHARAGDRWLDKTLAKVGKTRPELASRLWSSNLTAIAELCDDDFEEHVLPYPPDKTGLHLHGLNHNLAHLRTLPPEAVRDFATEWGFIPTPFIVLQSLSEVKAFTDKAAETGRWEGELVEGFVIRGQALKPVELPESHRELVTFMWKVKFDHPYLMWRDWREKTRQIIKKREVLLLDSGKSPEQIKQDSRGVINIAKIKEPETRLYVHWTLDMLDDHPDWFKHYAEGRGIIAVRQRFLDWRASADGRKAQEPTTAKGNAHKTASGDALVKTIIAPIAVQGSGKTSLGVALSELYGWAHVQSDNAPGKKSASYYQTSIADALRTNDVVYADRNNHLKQHREEIVSVARRLETHFHVNIITVLWNIEQLPRNEVYRLCADRIVERGDRHQTLRAQEDSAHEHILWRMMASYEPFDPVLNPADGPGEVINIDLRNDLSDMLDHAIGSLQPLLQLERPSPERVEHALKSARSYRPELRKEMNVTGLAATAYYGLLCEVDLKAFLEATPGVDQAMVAAIVAGTGITIKPHVTIVHRREIDKARPDQEEKQRLWNVCKSLASSGDPTQNAFTITLGPRVIWDERVMVIQVEHVQPLDKLGLTSFKTSHITVGQISREIAPDEGRQLAAASLAKQQTTVQGGQINSVAITAHDVRASLRALSINVKAK</sequence>
<dbReference type="STRING" id="764103.G7DTE2"/>
<name>G7DTE2_MIXOS</name>
<dbReference type="FunCoup" id="G7DTE2">
    <property type="interactions" value="189"/>
</dbReference>
<comment type="caution">
    <text evidence="6">The sequence shown here is derived from an EMBL/GenBank/DDBJ whole genome shotgun (WGS) entry which is preliminary data.</text>
</comment>
<dbReference type="InterPro" id="IPR015966">
    <property type="entry name" value="tRNA_lig_kin_fungi"/>
</dbReference>
<dbReference type="HOGENOM" id="CLU_010316_1_0_1"/>
<keyword evidence="7" id="KW-1185">Reference proteome</keyword>
<dbReference type="OrthoDB" id="276239at2759"/>
<comment type="similarity">
    <text evidence="1">Belongs to the TRL1 family.</text>
</comment>
<dbReference type="PIRSF" id="PIRSF019634">
    <property type="entry name" value="tRNA_lig_yeast"/>
    <property type="match status" value="1"/>
</dbReference>
<evidence type="ECO:0000313" key="6">
    <source>
        <dbReference type="EMBL" id="GAA93789.1"/>
    </source>
</evidence>
<dbReference type="GO" id="GO:0003972">
    <property type="term" value="F:RNA ligase (ATP) activity"/>
    <property type="evidence" value="ECO:0007669"/>
    <property type="project" value="UniProtKB-UniRule"/>
</dbReference>